<feature type="transmembrane region" description="Helical" evidence="1">
    <location>
        <begin position="20"/>
        <end position="38"/>
    </location>
</feature>
<dbReference type="Proteomes" id="UP001177160">
    <property type="component" value="Unassembled WGS sequence"/>
</dbReference>
<proteinExistence type="predicted"/>
<sequence length="164" mass="19831">MKHLLYELKQPFLKSDMRRFLFEGFLASIVFGGFIGAFEFILANFFNPIFAIIAFLILFYFLADRLYRSFSQYHIWYSILAVFFLLFSEYIMGLTSYLLFEQIISGNALNLFSDFWSAVLVLNPLLYFQFLWFWILDFEVIINNLLQLLFTIYFSYLIYQRMKR</sequence>
<evidence type="ECO:0000313" key="2">
    <source>
        <dbReference type="EMBL" id="MCV2231999.1"/>
    </source>
</evidence>
<feature type="transmembrane region" description="Helical" evidence="1">
    <location>
        <begin position="141"/>
        <end position="159"/>
    </location>
</feature>
<feature type="transmembrane region" description="Helical" evidence="1">
    <location>
        <begin position="112"/>
        <end position="135"/>
    </location>
</feature>
<reference evidence="2" key="1">
    <citation type="submission" date="2022-09" db="EMBL/GenBank/DDBJ databases">
        <title>Novel Mycoplasma species identified in domestic and wild animals.</title>
        <authorList>
            <person name="Volokhov D.V."/>
            <person name="Furtak V.A."/>
            <person name="Zagorodnyaya T.A."/>
        </authorList>
    </citation>
    <scope>NUCLEOTIDE SEQUENCE</scope>
    <source>
        <strain evidence="2">Oakley</strain>
    </source>
</reference>
<accession>A0ABT2Y5H7</accession>
<gene>
    <name evidence="2" type="ORF">N7548_04070</name>
</gene>
<feature type="transmembrane region" description="Helical" evidence="1">
    <location>
        <begin position="75"/>
        <end position="100"/>
    </location>
</feature>
<dbReference type="EMBL" id="JAOVQM010000002">
    <property type="protein sequence ID" value="MCV2231999.1"/>
    <property type="molecule type" value="Genomic_DNA"/>
</dbReference>
<keyword evidence="1" id="KW-1133">Transmembrane helix</keyword>
<organism evidence="2 3">
    <name type="scientific">Paracholeplasma manati</name>
    <dbReference type="NCBI Taxonomy" id="591373"/>
    <lineage>
        <taxon>Bacteria</taxon>
        <taxon>Bacillati</taxon>
        <taxon>Mycoplasmatota</taxon>
        <taxon>Mollicutes</taxon>
        <taxon>Acholeplasmatales</taxon>
        <taxon>Acholeplasmataceae</taxon>
        <taxon>Paracholeplasma</taxon>
    </lineage>
</organism>
<evidence type="ECO:0000256" key="1">
    <source>
        <dbReference type="SAM" id="Phobius"/>
    </source>
</evidence>
<keyword evidence="1" id="KW-0472">Membrane</keyword>
<keyword evidence="3" id="KW-1185">Reference proteome</keyword>
<keyword evidence="1" id="KW-0812">Transmembrane</keyword>
<feature type="transmembrane region" description="Helical" evidence="1">
    <location>
        <begin position="45"/>
        <end position="63"/>
    </location>
</feature>
<evidence type="ECO:0000313" key="3">
    <source>
        <dbReference type="Proteomes" id="UP001177160"/>
    </source>
</evidence>
<comment type="caution">
    <text evidence="2">The sequence shown here is derived from an EMBL/GenBank/DDBJ whole genome shotgun (WGS) entry which is preliminary data.</text>
</comment>
<protein>
    <submittedName>
        <fullName evidence="2">Uncharacterized protein</fullName>
    </submittedName>
</protein>
<dbReference type="RefSeq" id="WP_263608154.1">
    <property type="nucleotide sequence ID" value="NZ_JAOVQM010000002.1"/>
</dbReference>
<name>A0ABT2Y5H7_9MOLU</name>